<dbReference type="EMBL" id="MNZT01000040">
    <property type="protein sequence ID" value="OIP98033.1"/>
    <property type="molecule type" value="Genomic_DNA"/>
</dbReference>
<dbReference type="GO" id="GO:0016491">
    <property type="term" value="F:oxidoreductase activity"/>
    <property type="evidence" value="ECO:0007669"/>
    <property type="project" value="InterPro"/>
</dbReference>
<reference evidence="2 3" key="1">
    <citation type="journal article" date="2016" name="Environ. Microbiol.">
        <title>Genomic resolution of a cold subsurface aquifer community provides metabolic insights for novel microbes adapted to high CO concentrations.</title>
        <authorList>
            <person name="Probst A.J."/>
            <person name="Castelle C.J."/>
            <person name="Singh A."/>
            <person name="Brown C.T."/>
            <person name="Anantharaman K."/>
            <person name="Sharon I."/>
            <person name="Hug L.A."/>
            <person name="Burstein D."/>
            <person name="Emerson J.B."/>
            <person name="Thomas B.C."/>
            <person name="Banfield J.F."/>
        </authorList>
    </citation>
    <scope>NUCLEOTIDE SEQUENCE [LARGE SCALE GENOMIC DNA]</scope>
    <source>
        <strain evidence="2">CG2_30_54_11</strain>
    </source>
</reference>
<sequence length="456" mass="52200">MGSEQKIVIIGAGPCGLGAAWRLTELGYSSFDLYEQRPYAGGLASSFRDDRGFTWDIGGHVLFSHYQYFDDLMDSLLSEGWVTHEREAWCYLKDRFVPYPFQYNLRHLDREDVYRCVTGLLDLKEAKPKAPENFREWILQSAGQGIADLFLLPYNFKVWAHPLEEMSYSWIGERVPVVDLKRLLGNILLEKDDISWGPNATFRFPRQGGTGEIWRTLAGRIPDSKMHFGQEVLAIEAERKMLSLSDGSQVPYDILISTMPLDLLLCKADLKDESDASRLKHSSTHVVGIGMKGSIPDRFKTKCWMYFSEDTNPFYRVTAFSNYAADNVPGDGGPYWSLMAEVSDSRYKPVWADEIVEEVIRGMVAAHLLEDRSSIVDTWQHFEPYGYPIPSLGRDQALGVLKQLEQKNIYSRGRFGAWKYEVSNQDHTLMQGVEVVDRLLADKPETTVWYPERVNR</sequence>
<dbReference type="Pfam" id="PF01593">
    <property type="entry name" value="Amino_oxidase"/>
    <property type="match status" value="1"/>
</dbReference>
<accession>A0A1J5ILJ7</accession>
<feature type="domain" description="Amine oxidase" evidence="1">
    <location>
        <begin position="15"/>
        <end position="413"/>
    </location>
</feature>
<evidence type="ECO:0000313" key="3">
    <source>
        <dbReference type="Proteomes" id="UP000183245"/>
    </source>
</evidence>
<protein>
    <recommendedName>
        <fullName evidence="1">Amine oxidase domain-containing protein</fullName>
    </recommendedName>
</protein>
<dbReference type="InterPro" id="IPR002937">
    <property type="entry name" value="Amino_oxidase"/>
</dbReference>
<evidence type="ECO:0000313" key="2">
    <source>
        <dbReference type="EMBL" id="OIP98033.1"/>
    </source>
</evidence>
<dbReference type="PANTHER" id="PTHR43734:SF4">
    <property type="entry name" value="AMINE OXIDASE DOMAIN-CONTAINING PROTEIN"/>
    <property type="match status" value="1"/>
</dbReference>
<organism evidence="2 3">
    <name type="scientific">Candidatus Wirthbacteria bacterium CG2_30_54_11</name>
    <dbReference type="NCBI Taxonomy" id="1817892"/>
    <lineage>
        <taxon>Bacteria</taxon>
        <taxon>Candidatus Wirthbacteria</taxon>
    </lineage>
</organism>
<dbReference type="SUPFAM" id="SSF51971">
    <property type="entry name" value="Nucleotide-binding domain"/>
    <property type="match status" value="1"/>
</dbReference>
<dbReference type="Gene3D" id="3.50.50.60">
    <property type="entry name" value="FAD/NAD(P)-binding domain"/>
    <property type="match status" value="1"/>
</dbReference>
<proteinExistence type="predicted"/>
<comment type="caution">
    <text evidence="2">The sequence shown here is derived from an EMBL/GenBank/DDBJ whole genome shotgun (WGS) entry which is preliminary data.</text>
</comment>
<name>A0A1J5ILJ7_9BACT</name>
<dbReference type="InterPro" id="IPR036188">
    <property type="entry name" value="FAD/NAD-bd_sf"/>
</dbReference>
<evidence type="ECO:0000259" key="1">
    <source>
        <dbReference type="Pfam" id="PF01593"/>
    </source>
</evidence>
<dbReference type="AlphaFoldDB" id="A0A1J5ILJ7"/>
<dbReference type="STRING" id="1817892.AUK40_02090"/>
<dbReference type="PANTHER" id="PTHR43734">
    <property type="entry name" value="PHYTOENE DESATURASE"/>
    <property type="match status" value="1"/>
</dbReference>
<dbReference type="Proteomes" id="UP000183245">
    <property type="component" value="Unassembled WGS sequence"/>
</dbReference>
<gene>
    <name evidence="2" type="ORF">AUK40_02090</name>
</gene>
<dbReference type="PRINTS" id="PR00419">
    <property type="entry name" value="ADXRDTASE"/>
</dbReference>